<accession>A0A3P1TC09</accession>
<evidence type="ECO:0000313" key="3">
    <source>
        <dbReference type="EMBL" id="RRD06972.1"/>
    </source>
</evidence>
<evidence type="ECO:0000259" key="2">
    <source>
        <dbReference type="Pfam" id="PF08044"/>
    </source>
</evidence>
<keyword evidence="1" id="KW-1133">Transmembrane helix</keyword>
<dbReference type="EMBL" id="RQZG01000001">
    <property type="protein sequence ID" value="RRD06972.1"/>
    <property type="molecule type" value="Genomic_DNA"/>
</dbReference>
<evidence type="ECO:0000256" key="1">
    <source>
        <dbReference type="SAM" id="Phobius"/>
    </source>
</evidence>
<keyword evidence="1" id="KW-0812">Transmembrane</keyword>
<feature type="transmembrane region" description="Helical" evidence="1">
    <location>
        <begin position="150"/>
        <end position="168"/>
    </location>
</feature>
<protein>
    <submittedName>
        <fullName evidence="3">DUF1707 and DUF4870 domain-containing protein</fullName>
    </submittedName>
</protein>
<gene>
    <name evidence="3" type="ORF">EII34_00250</name>
</gene>
<sequence>MVTMTDPILSAPVTDVQRDRAVEYLQRAYAASEISDEMFEQRLGLALTATTRAELNASLRGLARVAPSMLVGQPTAPPQPVNGMNNVLAGIIHLGTLPSMFVLPAIAKGAASPQSRISLEASRAMCFQFSALIYGAIAIFLTAMGITPASLLFVGFVSWALMTLWLAIRAFNGDHSTKAIEKLMLMRPVEDQQPRVR</sequence>
<name>A0A3P1TC09_9ACTN</name>
<feature type="domain" description="DUF1707" evidence="2">
    <location>
        <begin position="13"/>
        <end position="62"/>
    </location>
</feature>
<dbReference type="AlphaFoldDB" id="A0A3P1TC09"/>
<dbReference type="Pfam" id="PF08044">
    <property type="entry name" value="DUF1707"/>
    <property type="match status" value="1"/>
</dbReference>
<dbReference type="InterPro" id="IPR012551">
    <property type="entry name" value="DUF1707_SHOCT-like"/>
</dbReference>
<proteinExistence type="predicted"/>
<evidence type="ECO:0000313" key="4">
    <source>
        <dbReference type="Proteomes" id="UP000280819"/>
    </source>
</evidence>
<dbReference type="Proteomes" id="UP000280819">
    <property type="component" value="Unassembled WGS sequence"/>
</dbReference>
<organism evidence="3 4">
    <name type="scientific">Arachnia propionica</name>
    <dbReference type="NCBI Taxonomy" id="1750"/>
    <lineage>
        <taxon>Bacteria</taxon>
        <taxon>Bacillati</taxon>
        <taxon>Actinomycetota</taxon>
        <taxon>Actinomycetes</taxon>
        <taxon>Propionibacteriales</taxon>
        <taxon>Propionibacteriaceae</taxon>
        <taxon>Arachnia</taxon>
    </lineage>
</organism>
<keyword evidence="1" id="KW-0472">Membrane</keyword>
<feature type="transmembrane region" description="Helical" evidence="1">
    <location>
        <begin position="126"/>
        <end position="144"/>
    </location>
</feature>
<comment type="caution">
    <text evidence="3">The sequence shown here is derived from an EMBL/GenBank/DDBJ whole genome shotgun (WGS) entry which is preliminary data.</text>
</comment>
<reference evidence="3 4" key="1">
    <citation type="submission" date="2018-11" db="EMBL/GenBank/DDBJ databases">
        <title>Genomes From Bacteria Associated with the Canine Oral Cavity: a Test Case for Automated Genome-Based Taxonomic Assignment.</title>
        <authorList>
            <person name="Coil D.A."/>
            <person name="Jospin G."/>
            <person name="Darling A.E."/>
            <person name="Wallis C."/>
            <person name="Davis I.J."/>
            <person name="Harris S."/>
            <person name="Eisen J.A."/>
            <person name="Holcombe L.J."/>
            <person name="O'Flynn C."/>
        </authorList>
    </citation>
    <scope>NUCLEOTIDE SEQUENCE [LARGE SCALE GENOMIC DNA]</scope>
    <source>
        <strain evidence="3 4">OH887_COT-365</strain>
    </source>
</reference>
<dbReference type="OrthoDB" id="3734539at2"/>
<feature type="transmembrane region" description="Helical" evidence="1">
    <location>
        <begin position="87"/>
        <end position="106"/>
    </location>
</feature>